<protein>
    <submittedName>
        <fullName evidence="1">Uncharacterized protein</fullName>
    </submittedName>
</protein>
<name>A0AAE9DEN7_CAEBR</name>
<proteinExistence type="predicted"/>
<gene>
    <name evidence="1" type="ORF">L3Y34_002151</name>
</gene>
<dbReference type="Proteomes" id="UP000827892">
    <property type="component" value="Chromosome III"/>
</dbReference>
<dbReference type="AlphaFoldDB" id="A0AAE9DEN7"/>
<evidence type="ECO:0000313" key="2">
    <source>
        <dbReference type="Proteomes" id="UP000827892"/>
    </source>
</evidence>
<reference evidence="1 2" key="1">
    <citation type="submission" date="2022-05" db="EMBL/GenBank/DDBJ databases">
        <title>Chromosome-level reference genomes for two strains of Caenorhabditis briggsae: an improved platform for comparative genomics.</title>
        <authorList>
            <person name="Stevens L."/>
            <person name="Andersen E.C."/>
        </authorList>
    </citation>
    <scope>NUCLEOTIDE SEQUENCE [LARGE SCALE GENOMIC DNA]</scope>
    <source>
        <strain evidence="1">QX1410_ONT</strain>
        <tissue evidence="1">Whole-organism</tissue>
    </source>
</reference>
<accession>A0AAE9DEN7</accession>
<sequence length="138" mass="15394">MFADAVFEGIGVVDFSAMEVELVVDEEVVEDIRDLDDVESEEVETFLGDVVEELELDNVDVLREVDTLVEADVVVVEAVETAVDIRGVAGKIFVLAVDSEHCDTLQFINPSFQQTPNVFSSRSYGSWSRTRYIVLDSR</sequence>
<organism evidence="1 2">
    <name type="scientific">Caenorhabditis briggsae</name>
    <dbReference type="NCBI Taxonomy" id="6238"/>
    <lineage>
        <taxon>Eukaryota</taxon>
        <taxon>Metazoa</taxon>
        <taxon>Ecdysozoa</taxon>
        <taxon>Nematoda</taxon>
        <taxon>Chromadorea</taxon>
        <taxon>Rhabditida</taxon>
        <taxon>Rhabditina</taxon>
        <taxon>Rhabditomorpha</taxon>
        <taxon>Rhabditoidea</taxon>
        <taxon>Rhabditidae</taxon>
        <taxon>Peloderinae</taxon>
        <taxon>Caenorhabditis</taxon>
    </lineage>
</organism>
<dbReference type="EMBL" id="CP090893">
    <property type="protein sequence ID" value="ULU02375.1"/>
    <property type="molecule type" value="Genomic_DNA"/>
</dbReference>
<evidence type="ECO:0000313" key="1">
    <source>
        <dbReference type="EMBL" id="ULU02375.1"/>
    </source>
</evidence>